<dbReference type="InterPro" id="IPR008271">
    <property type="entry name" value="Ser/Thr_kinase_AS"/>
</dbReference>
<gene>
    <name evidence="7" type="ORF">SAMD00023353_4001070</name>
</gene>
<dbReference type="Gene3D" id="1.10.510.10">
    <property type="entry name" value="Transferase(Phosphotransferase) domain 1"/>
    <property type="match status" value="1"/>
</dbReference>
<keyword evidence="1" id="KW-0808">Transferase</keyword>
<evidence type="ECO:0000256" key="3">
    <source>
        <dbReference type="ARBA" id="ARBA00022777"/>
    </source>
</evidence>
<dbReference type="Gene3D" id="3.30.200.20">
    <property type="entry name" value="Phosphorylase Kinase, domain 1"/>
    <property type="match status" value="1"/>
</dbReference>
<reference evidence="7" key="1">
    <citation type="submission" date="2016-03" db="EMBL/GenBank/DDBJ databases">
        <title>Draft genome sequence of Rosellinia necatrix.</title>
        <authorList>
            <person name="Kanematsu S."/>
        </authorList>
    </citation>
    <scope>NUCLEOTIDE SEQUENCE [LARGE SCALE GENOMIC DNA]</scope>
    <source>
        <strain evidence="7">W97</strain>
    </source>
</reference>
<dbReference type="STRING" id="77044.A0A1W2TM95"/>
<evidence type="ECO:0000256" key="4">
    <source>
        <dbReference type="ARBA" id="ARBA00022840"/>
    </source>
</evidence>
<dbReference type="OMA" id="DQCYFDF"/>
<keyword evidence="8" id="KW-1185">Reference proteome</keyword>
<dbReference type="PROSITE" id="PS50011">
    <property type="entry name" value="PROTEIN_KINASE_DOM"/>
    <property type="match status" value="1"/>
</dbReference>
<keyword evidence="2" id="KW-0547">Nucleotide-binding</keyword>
<dbReference type="Pfam" id="PF00069">
    <property type="entry name" value="Pkinase"/>
    <property type="match status" value="1"/>
</dbReference>
<feature type="domain" description="Protein kinase" evidence="6">
    <location>
        <begin position="237"/>
        <end position="508"/>
    </location>
</feature>
<proteinExistence type="predicted"/>
<dbReference type="GO" id="GO:0004674">
    <property type="term" value="F:protein serine/threonine kinase activity"/>
    <property type="evidence" value="ECO:0007669"/>
    <property type="project" value="TreeGrafter"/>
</dbReference>
<dbReference type="GO" id="GO:0005524">
    <property type="term" value="F:ATP binding"/>
    <property type="evidence" value="ECO:0007669"/>
    <property type="project" value="UniProtKB-KW"/>
</dbReference>
<protein>
    <submittedName>
        <fullName evidence="7">Putative serine threonine protein kinase</fullName>
    </submittedName>
</protein>
<evidence type="ECO:0000256" key="1">
    <source>
        <dbReference type="ARBA" id="ARBA00022679"/>
    </source>
</evidence>
<dbReference type="PANTHER" id="PTHR43671">
    <property type="entry name" value="SERINE/THREONINE-PROTEIN KINASE NEK"/>
    <property type="match status" value="1"/>
</dbReference>
<feature type="compositionally biased region" description="Basic and acidic residues" evidence="5">
    <location>
        <begin position="572"/>
        <end position="581"/>
    </location>
</feature>
<dbReference type="InterPro" id="IPR050660">
    <property type="entry name" value="NEK_Ser/Thr_kinase"/>
</dbReference>
<keyword evidence="4" id="KW-0067">ATP-binding</keyword>
<dbReference type="AlphaFoldDB" id="A0A1W2TM95"/>
<accession>A0A1W2TM95</accession>
<keyword evidence="3 7" id="KW-0418">Kinase</keyword>
<evidence type="ECO:0000313" key="7">
    <source>
        <dbReference type="EMBL" id="GAP89464.2"/>
    </source>
</evidence>
<feature type="compositionally biased region" description="Polar residues" evidence="5">
    <location>
        <begin position="583"/>
        <end position="600"/>
    </location>
</feature>
<evidence type="ECO:0000256" key="2">
    <source>
        <dbReference type="ARBA" id="ARBA00022741"/>
    </source>
</evidence>
<name>A0A1W2TM95_ROSNE</name>
<dbReference type="SMART" id="SM00220">
    <property type="entry name" value="S_TKc"/>
    <property type="match status" value="1"/>
</dbReference>
<evidence type="ECO:0000256" key="5">
    <source>
        <dbReference type="SAM" id="MobiDB-lite"/>
    </source>
</evidence>
<dbReference type="OrthoDB" id="4062651at2759"/>
<dbReference type="InterPro" id="IPR000719">
    <property type="entry name" value="Prot_kinase_dom"/>
</dbReference>
<dbReference type="PANTHER" id="PTHR43671:SF103">
    <property type="entry name" value="KINASE, PUTATIVE-RELATED"/>
    <property type="match status" value="1"/>
</dbReference>
<sequence length="611" mass="69382">MDIPDTIFLLRSLNRSADIIVKDPANRNRRWIDPSRPDAYFLRIGLDQHRKNKPQLVRFGRREHNDIILNNHFSRDDQCYFDVNKDTGEILLHDISKNGDTQLHDKNGNALILKTPRQCVVVTHPCLDHDASTQKEKHQRSNLFSFRHAHFRLIAQMMPNNQNHGAVTQEKLMLAAQADPDPTVEHTLQRILTAGLRSLRGQGLTTTCESALTLVTNPRNNRVQVVLELKDPDEIRYKTIEQLGSGGQGEVHKVVDMHTGAHYACKMVTAKKMVPPGGSLTEKEFKAKVKAEVALVRELSHARIVPYIHAQGFDSGSNIDIFMPIYECNLHRLIHFFKDKKQDEMIHGKTITMVSHILEALDFVHNYNPPIIHRDIKPTNILYRDNQFFLTDFGVANFVNELNTVAGTERYMAPEVLDNEEQTPKIDIWGLGVTVLDCFEAMTEQPQKAEFLNWKEYQKSLQKVLERHSPIHAHMIAVDAHQRPTGRELITAMNQATPIASNQAAPLLVNQANGTTAIVSEDPDVMDWMRTRAEDCVQVPPQPEPPLQSNNLPRIEEQPGARPTHSLRSTRTRPDKQEKQRSAIGTSLGSARIIKSTSSNRRGRGVREGYR</sequence>
<organism evidence="7">
    <name type="scientific">Rosellinia necatrix</name>
    <name type="common">White root-rot fungus</name>
    <dbReference type="NCBI Taxonomy" id="77044"/>
    <lineage>
        <taxon>Eukaryota</taxon>
        <taxon>Fungi</taxon>
        <taxon>Dikarya</taxon>
        <taxon>Ascomycota</taxon>
        <taxon>Pezizomycotina</taxon>
        <taxon>Sordariomycetes</taxon>
        <taxon>Xylariomycetidae</taxon>
        <taxon>Xylariales</taxon>
        <taxon>Xylariaceae</taxon>
        <taxon>Rosellinia</taxon>
    </lineage>
</organism>
<dbReference type="EMBL" id="DF977485">
    <property type="protein sequence ID" value="GAP89464.2"/>
    <property type="molecule type" value="Genomic_DNA"/>
</dbReference>
<dbReference type="SUPFAM" id="SSF56112">
    <property type="entry name" value="Protein kinase-like (PK-like)"/>
    <property type="match status" value="1"/>
</dbReference>
<evidence type="ECO:0000313" key="8">
    <source>
        <dbReference type="Proteomes" id="UP000054516"/>
    </source>
</evidence>
<dbReference type="Proteomes" id="UP000054516">
    <property type="component" value="Unassembled WGS sequence"/>
</dbReference>
<dbReference type="InterPro" id="IPR011009">
    <property type="entry name" value="Kinase-like_dom_sf"/>
</dbReference>
<evidence type="ECO:0000259" key="6">
    <source>
        <dbReference type="PROSITE" id="PS50011"/>
    </source>
</evidence>
<dbReference type="PROSITE" id="PS00108">
    <property type="entry name" value="PROTEIN_KINASE_ST"/>
    <property type="match status" value="1"/>
</dbReference>
<feature type="region of interest" description="Disordered" evidence="5">
    <location>
        <begin position="537"/>
        <end position="611"/>
    </location>
</feature>